<evidence type="ECO:0000313" key="2">
    <source>
        <dbReference type="EMBL" id="KIN08709.1"/>
    </source>
</evidence>
<sequence>VMGETGVGKSTFVKLVTGSENIAIGHSMESGKEEIAIICRQDRKYVLVDTPGFNDTYLPDSEVLRRLVEWLKSTYQAGTKLSGILYLHRITDSRMQGPALRNLNMFRQLCGEDFYKNITLGTTCWALVPTDVAEKRENELIRNSNFWKPMLDRGARLEQIPDDVEASRNLVARISNHEAAPLQVVEEMERGTSFADLAATKMMNYELEEQREQQEFERQRLLEEQ</sequence>
<dbReference type="OrthoDB" id="8954335at2759"/>
<proteinExistence type="predicted"/>
<feature type="non-terminal residue" evidence="2">
    <location>
        <position position="225"/>
    </location>
</feature>
<accession>A0A0C3DBK0</accession>
<gene>
    <name evidence="2" type="ORF">OIDMADRAFT_99175</name>
</gene>
<organism evidence="2 3">
    <name type="scientific">Oidiodendron maius (strain Zn)</name>
    <dbReference type="NCBI Taxonomy" id="913774"/>
    <lineage>
        <taxon>Eukaryota</taxon>
        <taxon>Fungi</taxon>
        <taxon>Dikarya</taxon>
        <taxon>Ascomycota</taxon>
        <taxon>Pezizomycotina</taxon>
        <taxon>Leotiomycetes</taxon>
        <taxon>Leotiomycetes incertae sedis</taxon>
        <taxon>Myxotrichaceae</taxon>
        <taxon>Oidiodendron</taxon>
    </lineage>
</organism>
<reference evidence="2 3" key="1">
    <citation type="submission" date="2014-04" db="EMBL/GenBank/DDBJ databases">
        <authorList>
            <consortium name="DOE Joint Genome Institute"/>
            <person name="Kuo A."/>
            <person name="Martino E."/>
            <person name="Perotto S."/>
            <person name="Kohler A."/>
            <person name="Nagy L.G."/>
            <person name="Floudas D."/>
            <person name="Copeland A."/>
            <person name="Barry K.W."/>
            <person name="Cichocki N."/>
            <person name="Veneault-Fourrey C."/>
            <person name="LaButti K."/>
            <person name="Lindquist E.A."/>
            <person name="Lipzen A."/>
            <person name="Lundell T."/>
            <person name="Morin E."/>
            <person name="Murat C."/>
            <person name="Sun H."/>
            <person name="Tunlid A."/>
            <person name="Henrissat B."/>
            <person name="Grigoriev I.V."/>
            <person name="Hibbett D.S."/>
            <person name="Martin F."/>
            <person name="Nordberg H.P."/>
            <person name="Cantor M.N."/>
            <person name="Hua S.X."/>
        </authorList>
    </citation>
    <scope>NUCLEOTIDE SEQUENCE [LARGE SCALE GENOMIC DNA]</scope>
    <source>
        <strain evidence="2 3">Zn</strain>
    </source>
</reference>
<dbReference type="Pfam" id="PF01926">
    <property type="entry name" value="MMR_HSR1"/>
    <property type="match status" value="1"/>
</dbReference>
<dbReference type="InParanoid" id="A0A0C3DBK0"/>
<dbReference type="GO" id="GO:0005525">
    <property type="term" value="F:GTP binding"/>
    <property type="evidence" value="ECO:0007669"/>
    <property type="project" value="InterPro"/>
</dbReference>
<reference evidence="3" key="2">
    <citation type="submission" date="2015-01" db="EMBL/GenBank/DDBJ databases">
        <title>Evolutionary Origins and Diversification of the Mycorrhizal Mutualists.</title>
        <authorList>
            <consortium name="DOE Joint Genome Institute"/>
            <consortium name="Mycorrhizal Genomics Consortium"/>
            <person name="Kohler A."/>
            <person name="Kuo A."/>
            <person name="Nagy L.G."/>
            <person name="Floudas D."/>
            <person name="Copeland A."/>
            <person name="Barry K.W."/>
            <person name="Cichocki N."/>
            <person name="Veneault-Fourrey C."/>
            <person name="LaButti K."/>
            <person name="Lindquist E.A."/>
            <person name="Lipzen A."/>
            <person name="Lundell T."/>
            <person name="Morin E."/>
            <person name="Murat C."/>
            <person name="Riley R."/>
            <person name="Ohm R."/>
            <person name="Sun H."/>
            <person name="Tunlid A."/>
            <person name="Henrissat B."/>
            <person name="Grigoriev I.V."/>
            <person name="Hibbett D.S."/>
            <person name="Martin F."/>
        </authorList>
    </citation>
    <scope>NUCLEOTIDE SEQUENCE [LARGE SCALE GENOMIC DNA]</scope>
    <source>
        <strain evidence="3">Zn</strain>
    </source>
</reference>
<feature type="domain" description="G" evidence="1">
    <location>
        <begin position="1"/>
        <end position="87"/>
    </location>
</feature>
<evidence type="ECO:0000313" key="3">
    <source>
        <dbReference type="Proteomes" id="UP000054321"/>
    </source>
</evidence>
<dbReference type="HOGENOM" id="CLU_018003_0_1_1"/>
<dbReference type="AlphaFoldDB" id="A0A0C3DBK0"/>
<dbReference type="SUPFAM" id="SSF52540">
    <property type="entry name" value="P-loop containing nucleoside triphosphate hydrolases"/>
    <property type="match status" value="1"/>
</dbReference>
<dbReference type="InterPro" id="IPR027417">
    <property type="entry name" value="P-loop_NTPase"/>
</dbReference>
<dbReference type="Proteomes" id="UP000054321">
    <property type="component" value="Unassembled WGS sequence"/>
</dbReference>
<evidence type="ECO:0000259" key="1">
    <source>
        <dbReference type="Pfam" id="PF01926"/>
    </source>
</evidence>
<dbReference type="InterPro" id="IPR006073">
    <property type="entry name" value="GTP-bd"/>
</dbReference>
<dbReference type="CDD" id="cd00882">
    <property type="entry name" value="Ras_like_GTPase"/>
    <property type="match status" value="1"/>
</dbReference>
<dbReference type="EMBL" id="KN832870">
    <property type="protein sequence ID" value="KIN08709.1"/>
    <property type="molecule type" value="Genomic_DNA"/>
</dbReference>
<protein>
    <recommendedName>
        <fullName evidence="1">G domain-containing protein</fullName>
    </recommendedName>
</protein>
<keyword evidence="3" id="KW-1185">Reference proteome</keyword>
<feature type="non-terminal residue" evidence="2">
    <location>
        <position position="1"/>
    </location>
</feature>
<dbReference type="Gene3D" id="3.40.50.300">
    <property type="entry name" value="P-loop containing nucleotide triphosphate hydrolases"/>
    <property type="match status" value="1"/>
</dbReference>
<name>A0A0C3DBK0_OIDMZ</name>